<sequence>MAALHKNIVLSLISLILCHFIAHGFSLHQTDATCLTATPDTTQLSCVETRGGASNNVNPHSRKIILDFLSSNSQNGDFHIQGWRWHFMSLIRDTERLERLAVYLSQHEHEDLKIIESAADFLINFNMAGLHRVEGEMFVAWLRSKLCDAAVVGEYCEDGKGVADAFRDVIDTVDEYRVQSSKMGNELYAKAKAAVNKPDKRQQNLNDVIQLSSQLSERLQQMRTLQETLVVPAISVVVPSKSQKSFNNRVLLKLGVLESRVHLVGMHDAVWQSGIESEKAKFETEIPYVARLMIERWRKSLYNPKAEMLDYGLN</sequence>
<dbReference type="AlphaFoldDB" id="A0ABD3NJ05"/>
<dbReference type="EMBL" id="JALLPJ020001127">
    <property type="protein sequence ID" value="KAL3775909.1"/>
    <property type="molecule type" value="Genomic_DNA"/>
</dbReference>
<keyword evidence="1" id="KW-0732">Signal</keyword>
<gene>
    <name evidence="2" type="ORF">ACHAWO_012556</name>
</gene>
<keyword evidence="3" id="KW-1185">Reference proteome</keyword>
<name>A0ABD3NJ05_9STRA</name>
<protein>
    <submittedName>
        <fullName evidence="2">Uncharacterized protein</fullName>
    </submittedName>
</protein>
<reference evidence="2 3" key="1">
    <citation type="submission" date="2024-10" db="EMBL/GenBank/DDBJ databases">
        <title>Updated reference genomes for cyclostephanoid diatoms.</title>
        <authorList>
            <person name="Roberts W.R."/>
            <person name="Alverson A.J."/>
        </authorList>
    </citation>
    <scope>NUCLEOTIDE SEQUENCE [LARGE SCALE GENOMIC DNA]</scope>
    <source>
        <strain evidence="2 3">AJA010-31</strain>
    </source>
</reference>
<comment type="caution">
    <text evidence="2">The sequence shown here is derived from an EMBL/GenBank/DDBJ whole genome shotgun (WGS) entry which is preliminary data.</text>
</comment>
<feature type="signal peptide" evidence="1">
    <location>
        <begin position="1"/>
        <end position="26"/>
    </location>
</feature>
<accession>A0ABD3NJ05</accession>
<evidence type="ECO:0000313" key="2">
    <source>
        <dbReference type="EMBL" id="KAL3775909.1"/>
    </source>
</evidence>
<organism evidence="2 3">
    <name type="scientific">Cyclotella atomus</name>
    <dbReference type="NCBI Taxonomy" id="382360"/>
    <lineage>
        <taxon>Eukaryota</taxon>
        <taxon>Sar</taxon>
        <taxon>Stramenopiles</taxon>
        <taxon>Ochrophyta</taxon>
        <taxon>Bacillariophyta</taxon>
        <taxon>Coscinodiscophyceae</taxon>
        <taxon>Thalassiosirophycidae</taxon>
        <taxon>Stephanodiscales</taxon>
        <taxon>Stephanodiscaceae</taxon>
        <taxon>Cyclotella</taxon>
    </lineage>
</organism>
<evidence type="ECO:0000313" key="3">
    <source>
        <dbReference type="Proteomes" id="UP001530400"/>
    </source>
</evidence>
<evidence type="ECO:0000256" key="1">
    <source>
        <dbReference type="SAM" id="SignalP"/>
    </source>
</evidence>
<proteinExistence type="predicted"/>
<dbReference type="Proteomes" id="UP001530400">
    <property type="component" value="Unassembled WGS sequence"/>
</dbReference>
<feature type="chain" id="PRO_5044745987" evidence="1">
    <location>
        <begin position="27"/>
        <end position="314"/>
    </location>
</feature>